<name>A0A3B3RLV7_9TELE</name>
<evidence type="ECO:0000256" key="1">
    <source>
        <dbReference type="SAM" id="MobiDB-lite"/>
    </source>
</evidence>
<keyword evidence="3" id="KW-1185">Reference proteome</keyword>
<sequence>MLWYERLSNGRSALCAVSLSKMEDGQTLFDYNVGLNDIVQLLIRSHADPPDSPTPKDYEVAACSSASPAAVTPASNGAKSSSQSLDNQPSTSNRSSLIHPGIGAFKVSACLSFLPLISVAVRIEYRSNLEHFVLNSQAERRVSVWFCG</sequence>
<feature type="region of interest" description="Disordered" evidence="1">
    <location>
        <begin position="69"/>
        <end position="94"/>
    </location>
</feature>
<organism evidence="2 3">
    <name type="scientific">Paramormyrops kingsleyae</name>
    <dbReference type="NCBI Taxonomy" id="1676925"/>
    <lineage>
        <taxon>Eukaryota</taxon>
        <taxon>Metazoa</taxon>
        <taxon>Chordata</taxon>
        <taxon>Craniata</taxon>
        <taxon>Vertebrata</taxon>
        <taxon>Euteleostomi</taxon>
        <taxon>Actinopterygii</taxon>
        <taxon>Neopterygii</taxon>
        <taxon>Teleostei</taxon>
        <taxon>Osteoglossocephala</taxon>
        <taxon>Osteoglossomorpha</taxon>
        <taxon>Osteoglossiformes</taxon>
        <taxon>Mormyridae</taxon>
        <taxon>Paramormyrops</taxon>
    </lineage>
</organism>
<evidence type="ECO:0000313" key="3">
    <source>
        <dbReference type="Proteomes" id="UP000261540"/>
    </source>
</evidence>
<accession>A0A3B3RLV7</accession>
<reference evidence="2" key="2">
    <citation type="submission" date="2025-09" db="UniProtKB">
        <authorList>
            <consortium name="Ensembl"/>
        </authorList>
    </citation>
    <scope>IDENTIFICATION</scope>
</reference>
<dbReference type="Ensembl" id="ENSPKIT00000000168.1">
    <property type="protein sequence ID" value="ENSPKIP00000019572.1"/>
    <property type="gene ID" value="ENSPKIG00000004689.1"/>
</dbReference>
<feature type="compositionally biased region" description="Polar residues" evidence="1">
    <location>
        <begin position="77"/>
        <end position="94"/>
    </location>
</feature>
<dbReference type="STRING" id="1676925.ENSPKIP00000019572"/>
<reference evidence="2" key="1">
    <citation type="submission" date="2025-08" db="UniProtKB">
        <authorList>
            <consortium name="Ensembl"/>
        </authorList>
    </citation>
    <scope>IDENTIFICATION</scope>
</reference>
<proteinExistence type="predicted"/>
<dbReference type="AlphaFoldDB" id="A0A3B3RLV7"/>
<evidence type="ECO:0008006" key="4">
    <source>
        <dbReference type="Google" id="ProtNLM"/>
    </source>
</evidence>
<evidence type="ECO:0000313" key="2">
    <source>
        <dbReference type="Ensembl" id="ENSPKIP00000019572.1"/>
    </source>
</evidence>
<protein>
    <recommendedName>
        <fullName evidence="4">Ubiquitin-like domain-containing protein</fullName>
    </recommendedName>
</protein>
<dbReference type="Proteomes" id="UP000261540">
    <property type="component" value="Unplaced"/>
</dbReference>